<dbReference type="PROSITE" id="PS50928">
    <property type="entry name" value="ABC_TM1"/>
    <property type="match status" value="1"/>
</dbReference>
<name>A0ABZ2KBI8_9BACT</name>
<accession>A0ABZ2KBI8</accession>
<sequence>MSATAAQVQRRTLPGFRLTMGFTLLYLALIVLVPLSGLFGKTKALGLGEIVTALTQPRVLAAFRLSLGAAVVAAIIDSAAGLLIAWVLVRYTFFGKRIIEALIDIPLALPTAVAGIALTTAYSENGVIGRHFAAHGIQVAFTQLGVTVALVFVGLPFAVRAVQPVLADIEIELEEAAHSLGATRGQIFRRVTFPLVLPAIVSGGAQAFARAVGEYGSVVFISGNMPMKTEIVPLLIVTKLEQYDYAGATALAATMLLLSLGMLILLHRLQGAIQVGGHP</sequence>
<gene>
    <name evidence="11" type="primary">cysT</name>
    <name evidence="11" type="ORF">LZC95_04310</name>
</gene>
<feature type="transmembrane region" description="Helical" evidence="9">
    <location>
        <begin position="191"/>
        <end position="209"/>
    </location>
</feature>
<evidence type="ECO:0000313" key="11">
    <source>
        <dbReference type="EMBL" id="WXA96062.1"/>
    </source>
</evidence>
<feature type="transmembrane region" description="Helical" evidence="9">
    <location>
        <begin position="101"/>
        <end position="123"/>
    </location>
</feature>
<dbReference type="InterPro" id="IPR035906">
    <property type="entry name" value="MetI-like_sf"/>
</dbReference>
<evidence type="ECO:0000313" key="12">
    <source>
        <dbReference type="Proteomes" id="UP001379533"/>
    </source>
</evidence>
<dbReference type="Proteomes" id="UP001379533">
    <property type="component" value="Chromosome"/>
</dbReference>
<keyword evidence="12" id="KW-1185">Reference proteome</keyword>
<dbReference type="InterPro" id="IPR000515">
    <property type="entry name" value="MetI-like"/>
</dbReference>
<comment type="subunit">
    <text evidence="2">The complex is composed of two ATP-binding proteins (CysA), two transmembrane proteins (CysT and CysW) and a solute-binding protein (CysP).</text>
</comment>
<dbReference type="RefSeq" id="WP_394846675.1">
    <property type="nucleotide sequence ID" value="NZ_CP089982.1"/>
</dbReference>
<organism evidence="11 12">
    <name type="scientific">Pendulispora brunnea</name>
    <dbReference type="NCBI Taxonomy" id="2905690"/>
    <lineage>
        <taxon>Bacteria</taxon>
        <taxon>Pseudomonadati</taxon>
        <taxon>Myxococcota</taxon>
        <taxon>Myxococcia</taxon>
        <taxon>Myxococcales</taxon>
        <taxon>Sorangiineae</taxon>
        <taxon>Pendulisporaceae</taxon>
        <taxon>Pendulispora</taxon>
    </lineage>
</organism>
<dbReference type="Gene3D" id="1.10.3720.10">
    <property type="entry name" value="MetI-like"/>
    <property type="match status" value="1"/>
</dbReference>
<keyword evidence="3 9" id="KW-0813">Transport</keyword>
<dbReference type="SUPFAM" id="SSF161098">
    <property type="entry name" value="MetI-like"/>
    <property type="match status" value="1"/>
</dbReference>
<dbReference type="Pfam" id="PF00528">
    <property type="entry name" value="BPD_transp_1"/>
    <property type="match status" value="1"/>
</dbReference>
<feature type="transmembrane region" description="Helical" evidence="9">
    <location>
        <begin position="245"/>
        <end position="266"/>
    </location>
</feature>
<comment type="similarity">
    <text evidence="9">Belongs to the binding-protein-dependent transport system permease family. CysTW subfamily.</text>
</comment>
<proteinExistence type="inferred from homology"/>
<feature type="transmembrane region" description="Helical" evidence="9">
    <location>
        <begin position="21"/>
        <end position="39"/>
    </location>
</feature>
<keyword evidence="7 9" id="KW-0472">Membrane</keyword>
<evidence type="ECO:0000256" key="2">
    <source>
        <dbReference type="ARBA" id="ARBA00011779"/>
    </source>
</evidence>
<dbReference type="InterPro" id="IPR011865">
    <property type="entry name" value="CysT_permease"/>
</dbReference>
<dbReference type="NCBIfam" id="TIGR00969">
    <property type="entry name" value="3a0106s02"/>
    <property type="match status" value="1"/>
</dbReference>
<comment type="caution">
    <text evidence="9">Lacks conserved residue(s) required for the propagation of feature annotation.</text>
</comment>
<evidence type="ECO:0000256" key="7">
    <source>
        <dbReference type="ARBA" id="ARBA00023136"/>
    </source>
</evidence>
<reference evidence="11 12" key="1">
    <citation type="submission" date="2021-12" db="EMBL/GenBank/DDBJ databases">
        <title>Discovery of the Pendulisporaceae a myxobacterial family with distinct sporulation behavior and unique specialized metabolism.</title>
        <authorList>
            <person name="Garcia R."/>
            <person name="Popoff A."/>
            <person name="Bader C.D."/>
            <person name="Loehr J."/>
            <person name="Walesch S."/>
            <person name="Walt C."/>
            <person name="Boldt J."/>
            <person name="Bunk B."/>
            <person name="Haeckl F.J.F.P.J."/>
            <person name="Gunesch A.P."/>
            <person name="Birkelbach J."/>
            <person name="Nuebel U."/>
            <person name="Pietschmann T."/>
            <person name="Bach T."/>
            <person name="Mueller R."/>
        </authorList>
    </citation>
    <scope>NUCLEOTIDE SEQUENCE [LARGE SCALE GENOMIC DNA]</scope>
    <source>
        <strain evidence="11 12">MSr12523</strain>
    </source>
</reference>
<evidence type="ECO:0000256" key="8">
    <source>
        <dbReference type="ARBA" id="ARBA00025323"/>
    </source>
</evidence>
<keyword evidence="4 9" id="KW-0812">Transmembrane</keyword>
<evidence type="ECO:0000259" key="10">
    <source>
        <dbReference type="PROSITE" id="PS50928"/>
    </source>
</evidence>
<dbReference type="PANTHER" id="PTHR30406:SF8">
    <property type="entry name" value="SULFATE TRANSPORT SYSTEM PERMEASE PROTEIN CYST"/>
    <property type="match status" value="1"/>
</dbReference>
<keyword evidence="5 9" id="KW-1133">Transmembrane helix</keyword>
<evidence type="ECO:0000256" key="5">
    <source>
        <dbReference type="ARBA" id="ARBA00022989"/>
    </source>
</evidence>
<feature type="transmembrane region" description="Helical" evidence="9">
    <location>
        <begin position="59"/>
        <end position="89"/>
    </location>
</feature>
<evidence type="ECO:0000256" key="3">
    <source>
        <dbReference type="ARBA" id="ARBA00022448"/>
    </source>
</evidence>
<dbReference type="EMBL" id="CP089982">
    <property type="protein sequence ID" value="WXA96062.1"/>
    <property type="molecule type" value="Genomic_DNA"/>
</dbReference>
<protein>
    <recommendedName>
        <fullName evidence="9">Sulfate transport system permease protein CysT</fullName>
    </recommendedName>
</protein>
<comment type="function">
    <text evidence="9">Part of the ABC transporter complex (TC 3.A.1.6.1) involved in sulfate/thiosulfate import.</text>
</comment>
<dbReference type="NCBIfam" id="TIGR02139">
    <property type="entry name" value="permease_CysT"/>
    <property type="match status" value="1"/>
</dbReference>
<evidence type="ECO:0000256" key="9">
    <source>
        <dbReference type="RuleBase" id="RU366001"/>
    </source>
</evidence>
<comment type="function">
    <text evidence="8">Part of the ABC transporter complex CysAWTP (TC 3.A.1.6.1) involved in sulfate/thiosulfate import. Probably responsible for the translocation of the substrate across the membrane.</text>
</comment>
<dbReference type="InterPro" id="IPR005667">
    <property type="entry name" value="Sulph_transpt2"/>
</dbReference>
<keyword evidence="6 9" id="KW-0764">Sulfate transport</keyword>
<evidence type="ECO:0000256" key="6">
    <source>
        <dbReference type="ARBA" id="ARBA00023032"/>
    </source>
</evidence>
<feature type="domain" description="ABC transmembrane type-1" evidence="10">
    <location>
        <begin position="63"/>
        <end position="266"/>
    </location>
</feature>
<evidence type="ECO:0000256" key="4">
    <source>
        <dbReference type="ARBA" id="ARBA00022692"/>
    </source>
</evidence>
<evidence type="ECO:0000256" key="1">
    <source>
        <dbReference type="ARBA" id="ARBA00004651"/>
    </source>
</evidence>
<comment type="subcellular location">
    <subcellularLocation>
        <location evidence="1">Cell membrane</location>
        <topology evidence="1">Multi-pass membrane protein</topology>
    </subcellularLocation>
</comment>
<feature type="transmembrane region" description="Helical" evidence="9">
    <location>
        <begin position="135"/>
        <end position="159"/>
    </location>
</feature>
<dbReference type="PANTHER" id="PTHR30406">
    <property type="entry name" value="SULFATE TRANSPORT SYSTEM PERMEASE PROTEIN"/>
    <property type="match status" value="1"/>
</dbReference>
<dbReference type="CDD" id="cd06261">
    <property type="entry name" value="TM_PBP2"/>
    <property type="match status" value="1"/>
</dbReference>